<comment type="caution">
    <text evidence="1">The sequence shown here is derived from an EMBL/GenBank/DDBJ whole genome shotgun (WGS) entry which is preliminary data.</text>
</comment>
<dbReference type="EMBL" id="CM042882">
    <property type="protein sequence ID" value="KAI4383514.1"/>
    <property type="molecule type" value="Genomic_DNA"/>
</dbReference>
<sequence length="256" mass="29004">MAPKHFVIIHNAFHGKWIWDKFKPLLEAAGHVVTTFDLMASSDDPRPIESVASADQYSIPLLDVLEGLPEGEKVILVGHSFGGINAAIAMDKYPEKVELAVFLNALLPDTTHRPSYVIEKYMEVFDDWEDCEFSCYSVNKQAISKIKLGPTFVRDHLFQLSPEEDYSYAMERIRLGTFFPEPLAIRENFTEEGYGSIPRVFISCQQDRGIPTEFQLWEIENFPVSKVYALEGDHSPMYSDPKALLAVFLDIASTAF</sequence>
<protein>
    <submittedName>
        <fullName evidence="1">Uncharacterized protein</fullName>
    </submittedName>
</protein>
<gene>
    <name evidence="1" type="ORF">MLD38_009345</name>
</gene>
<evidence type="ECO:0000313" key="1">
    <source>
        <dbReference type="EMBL" id="KAI4383514.1"/>
    </source>
</evidence>
<organism evidence="1 2">
    <name type="scientific">Melastoma candidum</name>
    <dbReference type="NCBI Taxonomy" id="119954"/>
    <lineage>
        <taxon>Eukaryota</taxon>
        <taxon>Viridiplantae</taxon>
        <taxon>Streptophyta</taxon>
        <taxon>Embryophyta</taxon>
        <taxon>Tracheophyta</taxon>
        <taxon>Spermatophyta</taxon>
        <taxon>Magnoliopsida</taxon>
        <taxon>eudicotyledons</taxon>
        <taxon>Gunneridae</taxon>
        <taxon>Pentapetalae</taxon>
        <taxon>rosids</taxon>
        <taxon>malvids</taxon>
        <taxon>Myrtales</taxon>
        <taxon>Melastomataceae</taxon>
        <taxon>Melastomatoideae</taxon>
        <taxon>Melastomateae</taxon>
        <taxon>Melastoma</taxon>
    </lineage>
</organism>
<reference evidence="2" key="1">
    <citation type="journal article" date="2023" name="Front. Plant Sci.">
        <title>Chromosomal-level genome assembly of Melastoma candidum provides insights into trichome evolution.</title>
        <authorList>
            <person name="Zhong Y."/>
            <person name="Wu W."/>
            <person name="Sun C."/>
            <person name="Zou P."/>
            <person name="Liu Y."/>
            <person name="Dai S."/>
            <person name="Zhou R."/>
        </authorList>
    </citation>
    <scope>NUCLEOTIDE SEQUENCE [LARGE SCALE GENOMIC DNA]</scope>
</reference>
<proteinExistence type="predicted"/>
<name>A0ACB9RXF1_9MYRT</name>
<dbReference type="Proteomes" id="UP001057402">
    <property type="component" value="Chromosome 3"/>
</dbReference>
<keyword evidence="2" id="KW-1185">Reference proteome</keyword>
<accession>A0ACB9RXF1</accession>
<evidence type="ECO:0000313" key="2">
    <source>
        <dbReference type="Proteomes" id="UP001057402"/>
    </source>
</evidence>